<dbReference type="Pfam" id="PF00072">
    <property type="entry name" value="Response_reg"/>
    <property type="match status" value="1"/>
</dbReference>
<keyword evidence="10" id="KW-0238">DNA-binding</keyword>
<dbReference type="SMART" id="SM00342">
    <property type="entry name" value="HTH_ARAC"/>
    <property type="match status" value="1"/>
</dbReference>
<dbReference type="SUPFAM" id="SSF46689">
    <property type="entry name" value="Homeodomain-like"/>
    <property type="match status" value="1"/>
</dbReference>
<dbReference type="GO" id="GO:0005524">
    <property type="term" value="F:ATP binding"/>
    <property type="evidence" value="ECO:0007669"/>
    <property type="project" value="UniProtKB-KW"/>
</dbReference>
<keyword evidence="3 12" id="KW-0597">Phosphoprotein</keyword>
<feature type="coiled-coil region" evidence="13">
    <location>
        <begin position="364"/>
        <end position="398"/>
    </location>
</feature>
<evidence type="ECO:0000256" key="12">
    <source>
        <dbReference type="PROSITE-ProRule" id="PRU00169"/>
    </source>
</evidence>
<evidence type="ECO:0000256" key="2">
    <source>
        <dbReference type="ARBA" id="ARBA00012438"/>
    </source>
</evidence>
<keyword evidence="8" id="KW-0902">Two-component regulatory system</keyword>
<dbReference type="Pfam" id="PF13407">
    <property type="entry name" value="Peripla_BP_4"/>
    <property type="match status" value="1"/>
</dbReference>
<dbReference type="InterPro" id="IPR011006">
    <property type="entry name" value="CheY-like_superfamily"/>
</dbReference>
<dbReference type="InterPro" id="IPR005467">
    <property type="entry name" value="His_kinase_dom"/>
</dbReference>
<keyword evidence="19" id="KW-1185">Reference proteome</keyword>
<evidence type="ECO:0000256" key="1">
    <source>
        <dbReference type="ARBA" id="ARBA00000085"/>
    </source>
</evidence>
<dbReference type="InterPro" id="IPR009057">
    <property type="entry name" value="Homeodomain-like_sf"/>
</dbReference>
<keyword evidence="14" id="KW-0472">Membrane</keyword>
<dbReference type="STRING" id="1203610.HMPREF1536_01410"/>
<dbReference type="PROSITE" id="PS50109">
    <property type="entry name" value="HIS_KIN"/>
    <property type="match status" value="1"/>
</dbReference>
<dbReference type="SUPFAM" id="SSF53822">
    <property type="entry name" value="Periplasmic binding protein-like I"/>
    <property type="match status" value="1"/>
</dbReference>
<dbReference type="PROSITE" id="PS01124">
    <property type="entry name" value="HTH_ARAC_FAMILY_2"/>
    <property type="match status" value="1"/>
</dbReference>
<dbReference type="InterPro" id="IPR018062">
    <property type="entry name" value="HTH_AraC-typ_CS"/>
</dbReference>
<dbReference type="PRINTS" id="PR00344">
    <property type="entry name" value="BCTRLSENSOR"/>
</dbReference>
<evidence type="ECO:0000256" key="6">
    <source>
        <dbReference type="ARBA" id="ARBA00022777"/>
    </source>
</evidence>
<dbReference type="PATRIC" id="fig|1203610.3.peg.1442"/>
<feature type="modified residue" description="4-aspartylphosphate" evidence="12">
    <location>
        <position position="703"/>
    </location>
</feature>
<dbReference type="Proteomes" id="UP000033035">
    <property type="component" value="Unassembled WGS sequence"/>
</dbReference>
<dbReference type="EC" id="2.7.13.3" evidence="2"/>
<gene>
    <name evidence="18" type="ORF">HMPREF1536_01410</name>
</gene>
<keyword evidence="13" id="KW-0175">Coiled coil</keyword>
<feature type="domain" description="Histidine kinase" evidence="16">
    <location>
        <begin position="405"/>
        <end position="616"/>
    </location>
</feature>
<evidence type="ECO:0000256" key="5">
    <source>
        <dbReference type="ARBA" id="ARBA00022741"/>
    </source>
</evidence>
<dbReference type="EMBL" id="AQHW01000009">
    <property type="protein sequence ID" value="KKB58533.1"/>
    <property type="molecule type" value="Genomic_DNA"/>
</dbReference>
<evidence type="ECO:0000259" key="17">
    <source>
        <dbReference type="PROSITE" id="PS50110"/>
    </source>
</evidence>
<dbReference type="Gene3D" id="3.40.50.2300">
    <property type="match status" value="3"/>
</dbReference>
<dbReference type="PANTHER" id="PTHR43547">
    <property type="entry name" value="TWO-COMPONENT HISTIDINE KINASE"/>
    <property type="match status" value="1"/>
</dbReference>
<evidence type="ECO:0000313" key="19">
    <source>
        <dbReference type="Proteomes" id="UP000033035"/>
    </source>
</evidence>
<dbReference type="InterPro" id="IPR036097">
    <property type="entry name" value="HisK_dim/P_sf"/>
</dbReference>
<keyword evidence="4" id="KW-0808">Transferase</keyword>
<evidence type="ECO:0000256" key="9">
    <source>
        <dbReference type="ARBA" id="ARBA00023015"/>
    </source>
</evidence>
<dbReference type="PANTHER" id="PTHR43547:SF2">
    <property type="entry name" value="HYBRID SIGNAL TRANSDUCTION HISTIDINE KINASE C"/>
    <property type="match status" value="1"/>
</dbReference>
<dbReference type="InterPro" id="IPR003661">
    <property type="entry name" value="HisK_dim/P_dom"/>
</dbReference>
<dbReference type="SUPFAM" id="SSF52172">
    <property type="entry name" value="CheY-like"/>
    <property type="match status" value="1"/>
</dbReference>
<dbReference type="FunFam" id="1.10.287.130:FF:000045">
    <property type="entry name" value="Two-component system sensor histidine kinase/response regulator"/>
    <property type="match status" value="1"/>
</dbReference>
<feature type="transmembrane region" description="Helical" evidence="14">
    <location>
        <begin position="340"/>
        <end position="362"/>
    </location>
</feature>
<evidence type="ECO:0000313" key="18">
    <source>
        <dbReference type="EMBL" id="KKB58533.1"/>
    </source>
</evidence>
<keyword evidence="14" id="KW-1133">Transmembrane helix</keyword>
<evidence type="ECO:0000259" key="15">
    <source>
        <dbReference type="PROSITE" id="PS01124"/>
    </source>
</evidence>
<dbReference type="PROSITE" id="PS50110">
    <property type="entry name" value="RESPONSE_REGULATORY"/>
    <property type="match status" value="1"/>
</dbReference>
<sequence length="903" mass="103756">MRYTKYFLLLLFLSLFIVGCSTSEKEKKYVIGVSQCMLDDAWRQAMVKEMQIEASNYDNLEIIVKDANSDNNTQIRQIKELIKDKVDVLIISPFQSNPITEVAEEAYRAGIPTIITDRKVNTDLYTTFVGADNYTIGYAAGRYAARYLPPSASILEIWGLSSSSPAQERHQGFIDALVKRSDLSFRKVEGEWVYDTTKVRLKQLEWPFKVDFVYSHNDMMAIAAREYFMEKAPEWASQLPIIGVDAVAGAGLEAVSDGRINASFLYPTGGEQVIRTAMKILNGEPVEKYIPLQTGEIDKVSAQTLLIQSARLLNYQRRIEQQRSNLDTLLNRFNFLQNSFLIISVLMIGFILLSIYTFVINFKLKKTNHELREINRKEEEQREKLIQLNAEIKEVTAQKLQFFTNISHEVRTPLTLILGPLDKLLKLLHDSPYLRDLQLMQKNAEHLLRVINQILDFRKVENKQEKLKIRNTDLVAFIRELKSYFDSMASVRHIDFTFTSDLKECNLWFDPVMMEKVLINLLSNAFKFTPENGTIRINLTELENKIQVSVEDSGRGIKPENIPYLFTRFYTENTSSGTGIGLHLVKEYVDMHHGMIVVDSIPGSKTVFTLTLLKGKEHFTDGYVTELPISPLAYDAAQLDDSVEKELLSVRYPYTILITEDDEEVRAYLKEELQDNFNILLAANGKEALEVLATEDVSLVLSDVMMPEMNGFELCRYVKTNLSTSHIPVVLLTALSDERQRNFGLSGGADEYIQKPFRINFVKLKMIRILEERKRLRDQLLEKLQKGKLLLTEPEKVKNMDDVFLNNFIKCIEEVYTDTEYNVEKLSDTLGLSRGHLHRKIKELTGTTPVEFLRNYRLSKAAAMLKQKQYTVSEIAYQTGFSSPAYFSKCFKQVYDVTPTEYQ</sequence>
<keyword evidence="6" id="KW-0418">Kinase</keyword>
<dbReference type="InterPro" id="IPR001789">
    <property type="entry name" value="Sig_transdc_resp-reg_receiver"/>
</dbReference>
<evidence type="ECO:0000256" key="14">
    <source>
        <dbReference type="SAM" id="Phobius"/>
    </source>
</evidence>
<organism evidence="18 19">
    <name type="scientific">Parabacteroides gordonii MS-1 = DSM 23371</name>
    <dbReference type="NCBI Taxonomy" id="1203610"/>
    <lineage>
        <taxon>Bacteria</taxon>
        <taxon>Pseudomonadati</taxon>
        <taxon>Bacteroidota</taxon>
        <taxon>Bacteroidia</taxon>
        <taxon>Bacteroidales</taxon>
        <taxon>Tannerellaceae</taxon>
        <taxon>Parabacteroides</taxon>
    </lineage>
</organism>
<comment type="catalytic activity">
    <reaction evidence="1">
        <text>ATP + protein L-histidine = ADP + protein N-phospho-L-histidine.</text>
        <dbReference type="EC" id="2.7.13.3"/>
    </reaction>
</comment>
<dbReference type="InterPro" id="IPR025997">
    <property type="entry name" value="SBP_2_dom"/>
</dbReference>
<dbReference type="CDD" id="cd00082">
    <property type="entry name" value="HisKA"/>
    <property type="match status" value="1"/>
</dbReference>
<dbReference type="Gene3D" id="1.10.10.60">
    <property type="entry name" value="Homeodomain-like"/>
    <property type="match status" value="2"/>
</dbReference>
<dbReference type="Pfam" id="PF02518">
    <property type="entry name" value="HATPase_c"/>
    <property type="match status" value="1"/>
</dbReference>
<keyword evidence="14" id="KW-0812">Transmembrane</keyword>
<dbReference type="SMART" id="SM00387">
    <property type="entry name" value="HATPase_c"/>
    <property type="match status" value="1"/>
</dbReference>
<dbReference type="InterPro" id="IPR036890">
    <property type="entry name" value="HATPase_C_sf"/>
</dbReference>
<dbReference type="SMART" id="SM00448">
    <property type="entry name" value="REC"/>
    <property type="match status" value="1"/>
</dbReference>
<evidence type="ECO:0000256" key="7">
    <source>
        <dbReference type="ARBA" id="ARBA00022840"/>
    </source>
</evidence>
<dbReference type="Gene3D" id="3.30.565.10">
    <property type="entry name" value="Histidine kinase-like ATPase, C-terminal domain"/>
    <property type="match status" value="1"/>
</dbReference>
<evidence type="ECO:0000256" key="13">
    <source>
        <dbReference type="SAM" id="Coils"/>
    </source>
</evidence>
<accession>A0A0F5JLA1</accession>
<evidence type="ECO:0000256" key="11">
    <source>
        <dbReference type="ARBA" id="ARBA00023163"/>
    </source>
</evidence>
<dbReference type="InterPro" id="IPR003594">
    <property type="entry name" value="HATPase_dom"/>
</dbReference>
<dbReference type="SUPFAM" id="SSF47384">
    <property type="entry name" value="Homodimeric domain of signal transducing histidine kinase"/>
    <property type="match status" value="1"/>
</dbReference>
<dbReference type="SUPFAM" id="SSF55874">
    <property type="entry name" value="ATPase domain of HSP90 chaperone/DNA topoisomerase II/histidine kinase"/>
    <property type="match status" value="1"/>
</dbReference>
<dbReference type="InterPro" id="IPR004358">
    <property type="entry name" value="Sig_transdc_His_kin-like_C"/>
</dbReference>
<dbReference type="Pfam" id="PF00512">
    <property type="entry name" value="HisKA"/>
    <property type="match status" value="1"/>
</dbReference>
<dbReference type="CDD" id="cd06308">
    <property type="entry name" value="PBP1_sensor_kinase-like"/>
    <property type="match status" value="1"/>
</dbReference>
<keyword evidence="5" id="KW-0547">Nucleotide-binding</keyword>
<evidence type="ECO:0000259" key="16">
    <source>
        <dbReference type="PROSITE" id="PS50109"/>
    </source>
</evidence>
<dbReference type="GO" id="GO:0043565">
    <property type="term" value="F:sequence-specific DNA binding"/>
    <property type="evidence" value="ECO:0007669"/>
    <property type="project" value="InterPro"/>
</dbReference>
<evidence type="ECO:0000256" key="10">
    <source>
        <dbReference type="ARBA" id="ARBA00023125"/>
    </source>
</evidence>
<feature type="domain" description="HTH araC/xylS-type" evidence="15">
    <location>
        <begin position="806"/>
        <end position="903"/>
    </location>
</feature>
<dbReference type="InterPro" id="IPR018060">
    <property type="entry name" value="HTH_AraC"/>
</dbReference>
<dbReference type="AlphaFoldDB" id="A0A0F5JLA1"/>
<dbReference type="GO" id="GO:0003700">
    <property type="term" value="F:DNA-binding transcription factor activity"/>
    <property type="evidence" value="ECO:0007669"/>
    <property type="project" value="InterPro"/>
</dbReference>
<dbReference type="PROSITE" id="PS00041">
    <property type="entry name" value="HTH_ARAC_FAMILY_1"/>
    <property type="match status" value="1"/>
</dbReference>
<keyword evidence="7" id="KW-0067">ATP-binding</keyword>
<dbReference type="FunFam" id="3.30.565.10:FF:000037">
    <property type="entry name" value="Hybrid sensor histidine kinase/response regulator"/>
    <property type="match status" value="1"/>
</dbReference>
<reference evidence="18 19" key="1">
    <citation type="submission" date="2013-04" db="EMBL/GenBank/DDBJ databases">
        <title>The Genome Sequence of Parabacteroides gordonii DSM 23371.</title>
        <authorList>
            <consortium name="The Broad Institute Genomics Platform"/>
            <person name="Earl A."/>
            <person name="Ward D."/>
            <person name="Feldgarden M."/>
            <person name="Gevers D."/>
            <person name="Martens E."/>
            <person name="Sakamoto M."/>
            <person name="Benno Y."/>
            <person name="Suzuki N."/>
            <person name="Matsunaga N."/>
            <person name="Koshihara K."/>
            <person name="Seki M."/>
            <person name="Komiya H."/>
            <person name="Walker B."/>
            <person name="Young S."/>
            <person name="Zeng Q."/>
            <person name="Gargeya S."/>
            <person name="Fitzgerald M."/>
            <person name="Haas B."/>
            <person name="Abouelleil A."/>
            <person name="Allen A.W."/>
            <person name="Alvarado L."/>
            <person name="Arachchi H.M."/>
            <person name="Berlin A.M."/>
            <person name="Chapman S.B."/>
            <person name="Gainer-Dewar J."/>
            <person name="Goldberg J."/>
            <person name="Griggs A."/>
            <person name="Gujja S."/>
            <person name="Hansen M."/>
            <person name="Howarth C."/>
            <person name="Imamovic A."/>
            <person name="Ireland A."/>
            <person name="Larimer J."/>
            <person name="McCowan C."/>
            <person name="Murphy C."/>
            <person name="Pearson M."/>
            <person name="Poon T.W."/>
            <person name="Priest M."/>
            <person name="Roberts A."/>
            <person name="Saif S."/>
            <person name="Shea T."/>
            <person name="Sisk P."/>
            <person name="Sykes S."/>
            <person name="Wortman J."/>
            <person name="Nusbaum C."/>
            <person name="Birren B."/>
        </authorList>
    </citation>
    <scope>NUCLEOTIDE SEQUENCE [LARGE SCALE GENOMIC DNA]</scope>
    <source>
        <strain evidence="18 19">MS-1</strain>
    </source>
</reference>
<comment type="caution">
    <text evidence="18">The sequence shown here is derived from an EMBL/GenBank/DDBJ whole genome shotgun (WGS) entry which is preliminary data.</text>
</comment>
<keyword evidence="9" id="KW-0805">Transcription regulation</keyword>
<dbReference type="Pfam" id="PF12833">
    <property type="entry name" value="HTH_18"/>
    <property type="match status" value="1"/>
</dbReference>
<dbReference type="PROSITE" id="PS51257">
    <property type="entry name" value="PROKAR_LIPOPROTEIN"/>
    <property type="match status" value="1"/>
</dbReference>
<dbReference type="InterPro" id="IPR028082">
    <property type="entry name" value="Peripla_BP_I"/>
</dbReference>
<dbReference type="GO" id="GO:0000155">
    <property type="term" value="F:phosphorelay sensor kinase activity"/>
    <property type="evidence" value="ECO:0007669"/>
    <property type="project" value="InterPro"/>
</dbReference>
<dbReference type="RefSeq" id="WP_028727208.1">
    <property type="nucleotide sequence ID" value="NZ_AUAE01000012.1"/>
</dbReference>
<proteinExistence type="predicted"/>
<name>A0A0F5JLA1_9BACT</name>
<feature type="domain" description="Response regulatory" evidence="17">
    <location>
        <begin position="655"/>
        <end position="770"/>
    </location>
</feature>
<evidence type="ECO:0000256" key="4">
    <source>
        <dbReference type="ARBA" id="ARBA00022679"/>
    </source>
</evidence>
<keyword evidence="11" id="KW-0804">Transcription</keyword>
<feature type="coiled-coil region" evidence="13">
    <location>
        <begin position="312"/>
        <end position="339"/>
    </location>
</feature>
<evidence type="ECO:0000256" key="8">
    <source>
        <dbReference type="ARBA" id="ARBA00023012"/>
    </source>
</evidence>
<evidence type="ECO:0000256" key="3">
    <source>
        <dbReference type="ARBA" id="ARBA00022553"/>
    </source>
</evidence>
<dbReference type="CDD" id="cd17574">
    <property type="entry name" value="REC_OmpR"/>
    <property type="match status" value="1"/>
</dbReference>
<dbReference type="SMART" id="SM00388">
    <property type="entry name" value="HisKA"/>
    <property type="match status" value="1"/>
</dbReference>
<dbReference type="HOGENOM" id="CLU_000445_28_7_10"/>
<dbReference type="Gene3D" id="1.10.287.130">
    <property type="match status" value="1"/>
</dbReference>
<protein>
    <recommendedName>
        <fullName evidence="2">histidine kinase</fullName>
        <ecNumber evidence="2">2.7.13.3</ecNumber>
    </recommendedName>
</protein>